<sequence>MVRDLYNVRVQPAEPVVTPLTDEEEQRVRSTLFHELGREVAERGWARFPAYTTEERRRLVDVARRLTDHWGQQVAVEAEDEGRIRLFLTGNAALPAQAAPRD</sequence>
<reference evidence="1 2" key="1">
    <citation type="submission" date="2018-08" db="EMBL/GenBank/DDBJ databases">
        <title>Isolation, diversity and antifungal activity of Actinobacteria from wheat.</title>
        <authorList>
            <person name="Han C."/>
        </authorList>
    </citation>
    <scope>NUCLEOTIDE SEQUENCE [LARGE SCALE GENOMIC DNA]</scope>
    <source>
        <strain evidence="1 2">NEAU-YY421</strain>
    </source>
</reference>
<name>A0A372M573_9ACTN</name>
<comment type="caution">
    <text evidence="1">The sequence shown here is derived from an EMBL/GenBank/DDBJ whole genome shotgun (WGS) entry which is preliminary data.</text>
</comment>
<organism evidence="1 2">
    <name type="scientific">Streptomyces triticagri</name>
    <dbReference type="NCBI Taxonomy" id="2293568"/>
    <lineage>
        <taxon>Bacteria</taxon>
        <taxon>Bacillati</taxon>
        <taxon>Actinomycetota</taxon>
        <taxon>Actinomycetes</taxon>
        <taxon>Kitasatosporales</taxon>
        <taxon>Streptomycetaceae</taxon>
        <taxon>Streptomyces</taxon>
    </lineage>
</organism>
<dbReference type="EMBL" id="QUAK01000088">
    <property type="protein sequence ID" value="RFU85603.1"/>
    <property type="molecule type" value="Genomic_DNA"/>
</dbReference>
<dbReference type="Proteomes" id="UP000263094">
    <property type="component" value="Unassembled WGS sequence"/>
</dbReference>
<protein>
    <submittedName>
        <fullName evidence="1">Uncharacterized protein</fullName>
    </submittedName>
</protein>
<gene>
    <name evidence="1" type="ORF">DY218_16720</name>
</gene>
<evidence type="ECO:0000313" key="2">
    <source>
        <dbReference type="Proteomes" id="UP000263094"/>
    </source>
</evidence>
<evidence type="ECO:0000313" key="1">
    <source>
        <dbReference type="EMBL" id="RFU85603.1"/>
    </source>
</evidence>
<proteinExistence type="predicted"/>
<dbReference type="AlphaFoldDB" id="A0A372M573"/>
<dbReference type="OrthoDB" id="4224217at2"/>
<accession>A0A372M573</accession>
<keyword evidence="2" id="KW-1185">Reference proteome</keyword>